<dbReference type="NCBIfam" id="NF004356">
    <property type="entry name" value="PRK05732.1"/>
    <property type="match status" value="1"/>
</dbReference>
<dbReference type="UniPathway" id="UPA00232"/>
<dbReference type="STRING" id="1122252.SAMN05660443_2262"/>
<sequence length="414" mass="45310">MQQLETDIALIGGGLVGASLALALQPLAERQGLKVTLLESHPPSTQAPEKDWQPSFDARSSAISWGTRLIYERLGLWENLEPHAYPIKHIQVSDRGYLGSTQLDHQEQGTQALGYVVPNAWLGKNLWAALQQVNHQHLEILAPAEVERVSFPSPEAAEVIAHLEGQPLRIKARLVVVADGGRSGLKQQLGIADQVHDYEQTALIANLRVSKPHQGWAYERFASDGALALLPLQANEMALVWTRPKNEADPLVHLPEQEFLEALQKAFGKRAGRFQQVGERFAYPLKKIRAQEQVRSNLVVLGNAAHYLHPVAGQGYNLAIRGVMSLAASLLQAAIKAENAGQPFHPGSLAPLQAWQEQRLPDQDAVVGFSHGLIALFANSQPLLGHARASGLIGLNLFSPARRWLARKAMGLEV</sequence>
<dbReference type="SUPFAM" id="SSF51905">
    <property type="entry name" value="FAD/NAD(P)-binding domain"/>
    <property type="match status" value="1"/>
</dbReference>
<evidence type="ECO:0000256" key="4">
    <source>
        <dbReference type="ARBA" id="ARBA00022630"/>
    </source>
</evidence>
<keyword evidence="6" id="KW-0560">Oxidoreductase</keyword>
<evidence type="ECO:0000259" key="8">
    <source>
        <dbReference type="Pfam" id="PF01494"/>
    </source>
</evidence>
<dbReference type="InterPro" id="IPR011295">
    <property type="entry name" value="UbiH"/>
</dbReference>
<dbReference type="PANTHER" id="PTHR43876">
    <property type="entry name" value="UBIQUINONE BIOSYNTHESIS MONOOXYGENASE COQ6, MITOCHONDRIAL"/>
    <property type="match status" value="1"/>
</dbReference>
<dbReference type="InterPro" id="IPR036188">
    <property type="entry name" value="FAD/NAD-bd_sf"/>
</dbReference>
<dbReference type="PRINTS" id="PR00420">
    <property type="entry name" value="RNGMNOXGNASE"/>
</dbReference>
<keyword evidence="4" id="KW-0285">Flavoprotein</keyword>
<reference evidence="9 10" key="1">
    <citation type="submission" date="2016-10" db="EMBL/GenBank/DDBJ databases">
        <authorList>
            <person name="de Groot N.N."/>
        </authorList>
    </citation>
    <scope>NUCLEOTIDE SEQUENCE [LARGE SCALE GENOMIC DNA]</scope>
    <source>
        <strain evidence="9 10">DSM 18438</strain>
    </source>
</reference>
<dbReference type="InterPro" id="IPR002938">
    <property type="entry name" value="FAD-bd"/>
</dbReference>
<evidence type="ECO:0000313" key="9">
    <source>
        <dbReference type="EMBL" id="SFC32367.1"/>
    </source>
</evidence>
<keyword evidence="5" id="KW-0274">FAD</keyword>
<accession>A0A1I1I7X6</accession>
<evidence type="ECO:0000256" key="6">
    <source>
        <dbReference type="ARBA" id="ARBA00023002"/>
    </source>
</evidence>
<dbReference type="GO" id="GO:0071949">
    <property type="term" value="F:FAD binding"/>
    <property type="evidence" value="ECO:0007669"/>
    <property type="project" value="InterPro"/>
</dbReference>
<evidence type="ECO:0000256" key="3">
    <source>
        <dbReference type="ARBA" id="ARBA00005349"/>
    </source>
</evidence>
<evidence type="ECO:0000256" key="1">
    <source>
        <dbReference type="ARBA" id="ARBA00001974"/>
    </source>
</evidence>
<dbReference type="RefSeq" id="WP_091963556.1">
    <property type="nucleotide sequence ID" value="NZ_FOLH01000004.1"/>
</dbReference>
<organism evidence="9 10">
    <name type="scientific">Marinospirillum celere</name>
    <dbReference type="NCBI Taxonomy" id="1122252"/>
    <lineage>
        <taxon>Bacteria</taxon>
        <taxon>Pseudomonadati</taxon>
        <taxon>Pseudomonadota</taxon>
        <taxon>Gammaproteobacteria</taxon>
        <taxon>Oceanospirillales</taxon>
        <taxon>Oceanospirillaceae</taxon>
        <taxon>Marinospirillum</taxon>
    </lineage>
</organism>
<evidence type="ECO:0000256" key="5">
    <source>
        <dbReference type="ARBA" id="ARBA00022827"/>
    </source>
</evidence>
<dbReference type="PANTHER" id="PTHR43876:SF8">
    <property type="entry name" value="2-OCTAPRENYL-6-METHOXYPHENOL HYDROXYLASE"/>
    <property type="match status" value="1"/>
</dbReference>
<comment type="similarity">
    <text evidence="3">Belongs to the UbiH/COQ6 family.</text>
</comment>
<evidence type="ECO:0000313" key="10">
    <source>
        <dbReference type="Proteomes" id="UP000199058"/>
    </source>
</evidence>
<dbReference type="Pfam" id="PF01494">
    <property type="entry name" value="FAD_binding_3"/>
    <property type="match status" value="1"/>
</dbReference>
<dbReference type="NCBIfam" id="TIGR01988">
    <property type="entry name" value="Ubi-OHases"/>
    <property type="match status" value="1"/>
</dbReference>
<feature type="domain" description="FAD-binding" evidence="8">
    <location>
        <begin position="5"/>
        <end position="332"/>
    </location>
</feature>
<dbReference type="OrthoDB" id="9769565at2"/>
<comment type="cofactor">
    <cofactor evidence="1">
        <name>FAD</name>
        <dbReference type="ChEBI" id="CHEBI:57692"/>
    </cofactor>
</comment>
<dbReference type="EMBL" id="FOLH01000004">
    <property type="protein sequence ID" value="SFC32367.1"/>
    <property type="molecule type" value="Genomic_DNA"/>
</dbReference>
<dbReference type="GO" id="GO:0008681">
    <property type="term" value="F:2-octaprenyl-6-methoxyphenol hydroxylase activity"/>
    <property type="evidence" value="ECO:0007669"/>
    <property type="project" value="InterPro"/>
</dbReference>
<evidence type="ECO:0000256" key="2">
    <source>
        <dbReference type="ARBA" id="ARBA00004749"/>
    </source>
</evidence>
<dbReference type="AlphaFoldDB" id="A0A1I1I7X6"/>
<dbReference type="Proteomes" id="UP000199058">
    <property type="component" value="Unassembled WGS sequence"/>
</dbReference>
<dbReference type="NCBIfam" id="TIGR01984">
    <property type="entry name" value="UbiH"/>
    <property type="match status" value="1"/>
</dbReference>
<name>A0A1I1I7X6_9GAMM</name>
<proteinExistence type="inferred from homology"/>
<comment type="pathway">
    <text evidence="2">Cofactor biosynthesis; ubiquinone biosynthesis.</text>
</comment>
<dbReference type="InterPro" id="IPR010971">
    <property type="entry name" value="UbiH/COQ6"/>
</dbReference>
<dbReference type="InterPro" id="IPR051205">
    <property type="entry name" value="UbiH/COQ6_monooxygenase"/>
</dbReference>
<gene>
    <name evidence="9" type="ORF">SAMN05660443_2262</name>
</gene>
<protein>
    <submittedName>
        <fullName evidence="9">2-octaprenyl-6-methoxyphenol hydroxylase</fullName>
    </submittedName>
</protein>
<keyword evidence="7" id="KW-0503">Monooxygenase</keyword>
<keyword evidence="10" id="KW-1185">Reference proteome</keyword>
<dbReference type="Gene3D" id="3.50.50.60">
    <property type="entry name" value="FAD/NAD(P)-binding domain"/>
    <property type="match status" value="2"/>
</dbReference>
<evidence type="ECO:0000256" key="7">
    <source>
        <dbReference type="ARBA" id="ARBA00023033"/>
    </source>
</evidence>
<dbReference type="GO" id="GO:0006744">
    <property type="term" value="P:ubiquinone biosynthetic process"/>
    <property type="evidence" value="ECO:0007669"/>
    <property type="project" value="UniProtKB-UniPathway"/>
</dbReference>